<dbReference type="Pfam" id="PF00990">
    <property type="entry name" value="GGDEF"/>
    <property type="match status" value="1"/>
</dbReference>
<dbReference type="Proteomes" id="UP000778523">
    <property type="component" value="Unassembled WGS sequence"/>
</dbReference>
<gene>
    <name evidence="3" type="ORF">HJ583_002615</name>
</gene>
<organism evidence="3 4">
    <name type="scientific">Uliginosibacterium aquaticum</name>
    <dbReference type="NCBI Taxonomy" id="2731212"/>
    <lineage>
        <taxon>Bacteria</taxon>
        <taxon>Pseudomonadati</taxon>
        <taxon>Pseudomonadota</taxon>
        <taxon>Betaproteobacteria</taxon>
        <taxon>Rhodocyclales</taxon>
        <taxon>Zoogloeaceae</taxon>
        <taxon>Uliginosibacterium</taxon>
    </lineage>
</organism>
<dbReference type="InterPro" id="IPR050706">
    <property type="entry name" value="Cyclic-di-GMP_PDE-like"/>
</dbReference>
<dbReference type="SMART" id="SM00052">
    <property type="entry name" value="EAL"/>
    <property type="match status" value="1"/>
</dbReference>
<dbReference type="EMBL" id="JABCSC020000001">
    <property type="protein sequence ID" value="NSL53907.1"/>
    <property type="molecule type" value="Genomic_DNA"/>
</dbReference>
<sequence>MMLNAASDTDLRKSLLDEAPRAFAPNPAGVPSLPDREAFLRRLDMSIRMAERQRSSFAVMLLDLGPTEDPLSGLAAAAAALRITVRLTDTVAWLEGRQFAVLLNVANEEGATRVGGKIFEALGEALGEAAGREVRAGMALYPDHGKSGDQLLRAVNGALYQASRGHKGIVMAVLAEGVLPEVRETLGQRFGMAIEQNEFVLRFQPVVNLVSGLPVGAEALARWRHPELGLLPPAEFMHLATHESALEGLSLRLLDQALRQIRNWRERGVALSLSLNFAPVLLAREGLDQLILARLQAQGLSPECLTLELRDEGLAALSASALRVLFSLASAGVCLAIDDFGRGTGSLLALRDLPVQEFKIDAAFVSKVCHSEADAAIVATLVSLGRRLGKTVIAKGIETEEVRQKLRSLGCEYGQGFCFAQALPAQELEDWRDQRMAADGARQTLI</sequence>
<dbReference type="CDD" id="cd01948">
    <property type="entry name" value="EAL"/>
    <property type="match status" value="1"/>
</dbReference>
<evidence type="ECO:0000259" key="1">
    <source>
        <dbReference type="PROSITE" id="PS50883"/>
    </source>
</evidence>
<proteinExistence type="predicted"/>
<feature type="domain" description="EAL" evidence="1">
    <location>
        <begin position="183"/>
        <end position="436"/>
    </location>
</feature>
<dbReference type="Gene3D" id="3.20.20.450">
    <property type="entry name" value="EAL domain"/>
    <property type="match status" value="1"/>
</dbReference>
<dbReference type="PANTHER" id="PTHR33121:SF70">
    <property type="entry name" value="SIGNALING PROTEIN YKOW"/>
    <property type="match status" value="1"/>
</dbReference>
<name>A0ABX2IFZ7_9RHOO</name>
<dbReference type="PROSITE" id="PS50887">
    <property type="entry name" value="GGDEF"/>
    <property type="match status" value="1"/>
</dbReference>
<dbReference type="InterPro" id="IPR029787">
    <property type="entry name" value="Nucleotide_cyclase"/>
</dbReference>
<evidence type="ECO:0000259" key="2">
    <source>
        <dbReference type="PROSITE" id="PS50887"/>
    </source>
</evidence>
<reference evidence="3 4" key="1">
    <citation type="submission" date="2020-06" db="EMBL/GenBank/DDBJ databases">
        <title>Draft genome of Uliginosibacterium sp. IMCC34675.</title>
        <authorList>
            <person name="Song J."/>
        </authorList>
    </citation>
    <scope>NUCLEOTIDE SEQUENCE [LARGE SCALE GENOMIC DNA]</scope>
    <source>
        <strain evidence="3 4">IMCC34675</strain>
    </source>
</reference>
<dbReference type="InterPro" id="IPR035919">
    <property type="entry name" value="EAL_sf"/>
</dbReference>
<dbReference type="PANTHER" id="PTHR33121">
    <property type="entry name" value="CYCLIC DI-GMP PHOSPHODIESTERASE PDEF"/>
    <property type="match status" value="1"/>
</dbReference>
<dbReference type="Pfam" id="PF00563">
    <property type="entry name" value="EAL"/>
    <property type="match status" value="1"/>
</dbReference>
<dbReference type="InterPro" id="IPR000160">
    <property type="entry name" value="GGDEF_dom"/>
</dbReference>
<dbReference type="PROSITE" id="PS50883">
    <property type="entry name" value="EAL"/>
    <property type="match status" value="1"/>
</dbReference>
<dbReference type="InterPro" id="IPR043128">
    <property type="entry name" value="Rev_trsase/Diguanyl_cyclase"/>
</dbReference>
<evidence type="ECO:0000313" key="3">
    <source>
        <dbReference type="EMBL" id="NSL53907.1"/>
    </source>
</evidence>
<comment type="caution">
    <text evidence="3">The sequence shown here is derived from an EMBL/GenBank/DDBJ whole genome shotgun (WGS) entry which is preliminary data.</text>
</comment>
<evidence type="ECO:0000313" key="4">
    <source>
        <dbReference type="Proteomes" id="UP000778523"/>
    </source>
</evidence>
<dbReference type="InterPro" id="IPR001633">
    <property type="entry name" value="EAL_dom"/>
</dbReference>
<dbReference type="SUPFAM" id="SSF55073">
    <property type="entry name" value="Nucleotide cyclase"/>
    <property type="match status" value="1"/>
</dbReference>
<feature type="domain" description="GGDEF" evidence="2">
    <location>
        <begin position="55"/>
        <end position="175"/>
    </location>
</feature>
<dbReference type="Gene3D" id="3.30.70.270">
    <property type="match status" value="1"/>
</dbReference>
<dbReference type="SUPFAM" id="SSF141868">
    <property type="entry name" value="EAL domain-like"/>
    <property type="match status" value="1"/>
</dbReference>
<accession>A0ABX2IFZ7</accession>
<dbReference type="RefSeq" id="WP_170020220.1">
    <property type="nucleotide sequence ID" value="NZ_JABCSC020000001.1"/>
</dbReference>
<protein>
    <submittedName>
        <fullName evidence="3">EAL domain-containing protein</fullName>
    </submittedName>
</protein>
<dbReference type="SMART" id="SM00267">
    <property type="entry name" value="GGDEF"/>
    <property type="match status" value="1"/>
</dbReference>
<keyword evidence="4" id="KW-1185">Reference proteome</keyword>